<dbReference type="RefSeq" id="WP_119705095.1">
    <property type="nucleotide sequence ID" value="NZ_JBHSOI010000002.1"/>
</dbReference>
<feature type="domain" description="Polynucleotide kinase-phosphatase ligase" evidence="2">
    <location>
        <begin position="464"/>
        <end position="826"/>
    </location>
</feature>
<dbReference type="Pfam" id="PF13671">
    <property type="entry name" value="AAA_33"/>
    <property type="match status" value="1"/>
</dbReference>
<dbReference type="SUPFAM" id="SSF52540">
    <property type="entry name" value="P-loop containing nucleoside triphosphate hydrolases"/>
    <property type="match status" value="1"/>
</dbReference>
<organism evidence="3 4">
    <name type="scientific">Aeromicrobium endophyticum</name>
    <dbReference type="NCBI Taxonomy" id="2292704"/>
    <lineage>
        <taxon>Bacteria</taxon>
        <taxon>Bacillati</taxon>
        <taxon>Actinomycetota</taxon>
        <taxon>Actinomycetes</taxon>
        <taxon>Propionibacteriales</taxon>
        <taxon>Nocardioidaceae</taxon>
        <taxon>Aeromicrobium</taxon>
    </lineage>
</organism>
<dbReference type="PANTHER" id="PTHR42850:SF7">
    <property type="entry name" value="BIS(5'-NUCLEOSYL)-TETRAPHOSPHATASE PRPE [ASYMMETRICAL]"/>
    <property type="match status" value="1"/>
</dbReference>
<keyword evidence="3" id="KW-0418">Kinase</keyword>
<dbReference type="Gene3D" id="3.60.21.10">
    <property type="match status" value="1"/>
</dbReference>
<dbReference type="Pfam" id="PF00149">
    <property type="entry name" value="Metallophos"/>
    <property type="match status" value="1"/>
</dbReference>
<feature type="domain" description="Calcineurin-like phosphoesterase" evidence="1">
    <location>
        <begin position="182"/>
        <end position="378"/>
    </location>
</feature>
<dbReference type="EMBL" id="QUBR01000002">
    <property type="protein sequence ID" value="REK70505.1"/>
    <property type="molecule type" value="Genomic_DNA"/>
</dbReference>
<dbReference type="InterPro" id="IPR024028">
    <property type="entry name" value="PNKP_bac"/>
</dbReference>
<dbReference type="InterPro" id="IPR032380">
    <property type="entry name" value="PNKP_ligase_dom"/>
</dbReference>
<dbReference type="InterPro" id="IPR041780">
    <property type="entry name" value="MPP_PrpE-like"/>
</dbReference>
<name>A0A371P3M1_9ACTN</name>
<keyword evidence="3" id="KW-0808">Transferase</keyword>
<evidence type="ECO:0000313" key="3">
    <source>
        <dbReference type="EMBL" id="REK70505.1"/>
    </source>
</evidence>
<evidence type="ECO:0000259" key="2">
    <source>
        <dbReference type="Pfam" id="PF16542"/>
    </source>
</evidence>
<gene>
    <name evidence="3" type="ORF">DX116_15360</name>
</gene>
<dbReference type="GO" id="GO:0005737">
    <property type="term" value="C:cytoplasm"/>
    <property type="evidence" value="ECO:0007669"/>
    <property type="project" value="TreeGrafter"/>
</dbReference>
<dbReference type="InterPro" id="IPR029052">
    <property type="entry name" value="Metallo-depent_PP-like"/>
</dbReference>
<protein>
    <submittedName>
        <fullName evidence="3">Polynucleotide kinase-phosphatase</fullName>
    </submittedName>
</protein>
<dbReference type="GO" id="GO:0016791">
    <property type="term" value="F:phosphatase activity"/>
    <property type="evidence" value="ECO:0007669"/>
    <property type="project" value="TreeGrafter"/>
</dbReference>
<dbReference type="NCBIfam" id="TIGR04075">
    <property type="entry name" value="bacter_Pnkp"/>
    <property type="match status" value="1"/>
</dbReference>
<dbReference type="PANTHER" id="PTHR42850">
    <property type="entry name" value="METALLOPHOSPHOESTERASE"/>
    <property type="match status" value="1"/>
</dbReference>
<dbReference type="InterPro" id="IPR027417">
    <property type="entry name" value="P-loop_NTPase"/>
</dbReference>
<evidence type="ECO:0000259" key="1">
    <source>
        <dbReference type="Pfam" id="PF00149"/>
    </source>
</evidence>
<evidence type="ECO:0000313" key="4">
    <source>
        <dbReference type="Proteomes" id="UP000265581"/>
    </source>
</evidence>
<dbReference type="CDD" id="cd07423">
    <property type="entry name" value="MPP_Prp_like"/>
    <property type="match status" value="1"/>
</dbReference>
<keyword evidence="4" id="KW-1185">Reference proteome</keyword>
<dbReference type="GO" id="GO:0016301">
    <property type="term" value="F:kinase activity"/>
    <property type="evidence" value="ECO:0007669"/>
    <property type="project" value="UniProtKB-KW"/>
</dbReference>
<sequence length="831" mass="91420">MTTLSIPELCLVVLIGTSGSGKSTFAATHFAPTEVVSSDECRAIVSDDANDQGATSDAFEVLEFIAGKRLERGRLTVIDATNVQASARRSLLALAKEHDVLSVAIVLDVPTGVAVERNEARPDRDFGARVVKRQHDQLRRSLRGLKREGFRTVHVLESVEAVAAVSIERTRLFNDRRDDHGPFDVIGDVHGCRVELEDLLQRLGYATVRDEQGRAVDATHPDGRRAAFVGDLVDRGPDSPGVLRLVMGMVAGGHAVCVSGNHEAKLVRALRRRSVTTSHGLQETLDQLALEDEAFVVAAREFCDALVAHYVLDDGRLVIAHAGLKEKYHGRASGRVRSFALYGDTSGETDEFGLPVRYPWADDYRGAATVLYGHTPVPEAEWVNNTMCLDTGCVFGGSLTALRYPEREVVSVAARQTYYEPVRPLAPPERDPQVLALDDVLGHRVIDTEHMGRVSLREDDAAGALEVMSRFAVAPAELLYLPPTMSPVDTSSREGLLEHPDEAFEHYAKRSVDRVICEEKHMGSRAVVRVRADGTGVVHSRTGRAFFDTTTQDIVLGRVARAVDAVGLWDELGASWLLLDTEILPWTAKAEAMVRRQYARVGAAATTALPSAATVLEAAAARGADVGELLDRTQSRAENARRFVDAYRRYVQPVDNDLGVQVAPFQVLASDKGTYELRDHSWHLDMADRLVQVDPDLFRTTRRHLVDTRDEASRADGARWWDVLTSAGGEGMVVKPLDNLVRGPKGLVQPGLKVRGREYLRIIYGADYTDPTTLERLKQRNVGQKRSMALREYALGLEAVRRAVAGEPVWRVHQCVFGVLAMESEPVDPRL</sequence>
<dbReference type="Gene3D" id="3.40.50.300">
    <property type="entry name" value="P-loop containing nucleotide triphosphate hydrolases"/>
    <property type="match status" value="1"/>
</dbReference>
<dbReference type="InterPro" id="IPR050126">
    <property type="entry name" value="Ap4A_hydrolase"/>
</dbReference>
<proteinExistence type="predicted"/>
<dbReference type="SUPFAM" id="SSF56091">
    <property type="entry name" value="DNA ligase/mRNA capping enzyme, catalytic domain"/>
    <property type="match status" value="1"/>
</dbReference>
<dbReference type="Gene3D" id="3.30.470.30">
    <property type="entry name" value="DNA ligase/mRNA capping enzyme"/>
    <property type="match status" value="2"/>
</dbReference>
<dbReference type="InterPro" id="IPR004843">
    <property type="entry name" value="Calcineurin-like_PHP"/>
</dbReference>
<reference evidence="3 4" key="1">
    <citation type="submission" date="2018-08" db="EMBL/GenBank/DDBJ databases">
        <title>Aeromicrobium sp. M2KJ-4, whole genome shotgun sequence.</title>
        <authorList>
            <person name="Tuo L."/>
        </authorList>
    </citation>
    <scope>NUCLEOTIDE SEQUENCE [LARGE SCALE GENOMIC DNA]</scope>
    <source>
        <strain evidence="3 4">M2KJ-4</strain>
    </source>
</reference>
<dbReference type="SUPFAM" id="SSF56300">
    <property type="entry name" value="Metallo-dependent phosphatases"/>
    <property type="match status" value="1"/>
</dbReference>
<accession>A0A371P3M1</accession>
<dbReference type="OrthoDB" id="9807890at2"/>
<dbReference type="Proteomes" id="UP000265581">
    <property type="component" value="Unassembled WGS sequence"/>
</dbReference>
<dbReference type="Pfam" id="PF16542">
    <property type="entry name" value="PNKP_ligase"/>
    <property type="match status" value="1"/>
</dbReference>
<dbReference type="AlphaFoldDB" id="A0A371P3M1"/>
<comment type="caution">
    <text evidence="3">The sequence shown here is derived from an EMBL/GenBank/DDBJ whole genome shotgun (WGS) entry which is preliminary data.</text>
</comment>